<dbReference type="EMBL" id="BAAAQM010000067">
    <property type="protein sequence ID" value="GAA2000284.1"/>
    <property type="molecule type" value="Genomic_DNA"/>
</dbReference>
<gene>
    <name evidence="1" type="ORF">GCM10009838_77200</name>
</gene>
<protein>
    <submittedName>
        <fullName evidence="1">Uncharacterized protein</fullName>
    </submittedName>
</protein>
<name>A0ABN2T6R6_9ACTN</name>
<evidence type="ECO:0000313" key="1">
    <source>
        <dbReference type="EMBL" id="GAA2000284.1"/>
    </source>
</evidence>
<keyword evidence="2" id="KW-1185">Reference proteome</keyword>
<proteinExistence type="predicted"/>
<evidence type="ECO:0000313" key="2">
    <source>
        <dbReference type="Proteomes" id="UP001499854"/>
    </source>
</evidence>
<reference evidence="1 2" key="1">
    <citation type="journal article" date="2019" name="Int. J. Syst. Evol. Microbiol.">
        <title>The Global Catalogue of Microorganisms (GCM) 10K type strain sequencing project: providing services to taxonomists for standard genome sequencing and annotation.</title>
        <authorList>
            <consortium name="The Broad Institute Genomics Platform"/>
            <consortium name="The Broad Institute Genome Sequencing Center for Infectious Disease"/>
            <person name="Wu L."/>
            <person name="Ma J."/>
        </authorList>
    </citation>
    <scope>NUCLEOTIDE SEQUENCE [LARGE SCALE GENOMIC DNA]</scope>
    <source>
        <strain evidence="1 2">JCM 16013</strain>
    </source>
</reference>
<comment type="caution">
    <text evidence="1">The sequence shown here is derived from an EMBL/GenBank/DDBJ whole genome shotgun (WGS) entry which is preliminary data.</text>
</comment>
<sequence>MLVVPDPDFDLDPDPELWERLIGGRCARVAVISPQVGRSMTDDGSVIRPARFEERAGRITSPHCAEADAGAAAYPAARVVNVPRPCVRLRSRVA</sequence>
<dbReference type="Proteomes" id="UP001499854">
    <property type="component" value="Unassembled WGS sequence"/>
</dbReference>
<organism evidence="1 2">
    <name type="scientific">Catenulispora subtropica</name>
    <dbReference type="NCBI Taxonomy" id="450798"/>
    <lineage>
        <taxon>Bacteria</taxon>
        <taxon>Bacillati</taxon>
        <taxon>Actinomycetota</taxon>
        <taxon>Actinomycetes</taxon>
        <taxon>Catenulisporales</taxon>
        <taxon>Catenulisporaceae</taxon>
        <taxon>Catenulispora</taxon>
    </lineage>
</organism>
<accession>A0ABN2T6R6</accession>